<reference evidence="1 2" key="1">
    <citation type="submission" date="2020-05" db="EMBL/GenBank/DDBJ databases">
        <title>MicrobeNet Type strains.</title>
        <authorList>
            <person name="Nicholson A.C."/>
        </authorList>
    </citation>
    <scope>NUCLEOTIDE SEQUENCE [LARGE SCALE GENOMIC DNA]</scope>
    <source>
        <strain evidence="1 2">JCM 3224</strain>
    </source>
</reference>
<dbReference type="RefSeq" id="WP_067527710.1">
    <property type="nucleotide sequence ID" value="NZ_JABELX010000001.1"/>
</dbReference>
<dbReference type="AlphaFoldDB" id="A0A849BX38"/>
<evidence type="ECO:0000313" key="1">
    <source>
        <dbReference type="EMBL" id="NNH68860.1"/>
    </source>
</evidence>
<keyword evidence="1" id="KW-0223">Dioxygenase</keyword>
<organism evidence="1 2">
    <name type="scientific">Nocardia uniformis</name>
    <dbReference type="NCBI Taxonomy" id="53432"/>
    <lineage>
        <taxon>Bacteria</taxon>
        <taxon>Bacillati</taxon>
        <taxon>Actinomycetota</taxon>
        <taxon>Actinomycetes</taxon>
        <taxon>Mycobacteriales</taxon>
        <taxon>Nocardiaceae</taxon>
        <taxon>Nocardia</taxon>
    </lineage>
</organism>
<proteinExistence type="predicted"/>
<dbReference type="GO" id="GO:0016706">
    <property type="term" value="F:2-oxoglutarate-dependent dioxygenase activity"/>
    <property type="evidence" value="ECO:0007669"/>
    <property type="project" value="UniProtKB-ARBA"/>
</dbReference>
<name>A0A849BX38_9NOCA</name>
<dbReference type="PANTHER" id="PTHR20883:SF46">
    <property type="entry name" value="PHYTANOYL-COA HYDROXYLASE"/>
    <property type="match status" value="1"/>
</dbReference>
<sequence length="270" mass="29498">MADLSAPQNLSAEIVEQYRSQGFVHIPKVLTAPEIQRYLSDARVLLDREHKVSWDDGEGNVMDWVADPETKSAVMRTLALHPRITGIAELLAGQQLRMFKSELLLKRSTGASPTPFHFDDFAFPIAGRAVTLTAWVALVDVPVERGCLTFVPGSHIWPEATESEATAESNPAAAELWDPFDVFPELVWRPRVAVPIRAGDCTFHHSRLVHAAGTNATATPRISLTSVYMDAAAVYQPSAGNGYQDEVVGVEPGAPLDTDRYPRVGLDVSV</sequence>
<evidence type="ECO:0000313" key="2">
    <source>
        <dbReference type="Proteomes" id="UP000586827"/>
    </source>
</evidence>
<protein>
    <submittedName>
        <fullName evidence="1">Phytanoyl-CoA dioxygenase family protein</fullName>
    </submittedName>
</protein>
<keyword evidence="1" id="KW-0560">Oxidoreductase</keyword>
<dbReference type="PANTHER" id="PTHR20883">
    <property type="entry name" value="PHYTANOYL-COA DIOXYGENASE DOMAIN CONTAINING 1"/>
    <property type="match status" value="1"/>
</dbReference>
<keyword evidence="2" id="KW-1185">Reference proteome</keyword>
<dbReference type="Gene3D" id="2.60.120.620">
    <property type="entry name" value="q2cbj1_9rhob like domain"/>
    <property type="match status" value="1"/>
</dbReference>
<dbReference type="Pfam" id="PF05721">
    <property type="entry name" value="PhyH"/>
    <property type="match status" value="1"/>
</dbReference>
<dbReference type="InterPro" id="IPR008775">
    <property type="entry name" value="Phytyl_CoA_dOase-like"/>
</dbReference>
<accession>A0A849BX38</accession>
<dbReference type="GO" id="GO:0005506">
    <property type="term" value="F:iron ion binding"/>
    <property type="evidence" value="ECO:0007669"/>
    <property type="project" value="UniProtKB-ARBA"/>
</dbReference>
<comment type="caution">
    <text evidence="1">The sequence shown here is derived from an EMBL/GenBank/DDBJ whole genome shotgun (WGS) entry which is preliminary data.</text>
</comment>
<dbReference type="SUPFAM" id="SSF51197">
    <property type="entry name" value="Clavaminate synthase-like"/>
    <property type="match status" value="1"/>
</dbReference>
<gene>
    <name evidence="1" type="ORF">HLB23_03040</name>
</gene>
<dbReference type="EMBL" id="JABELX010000001">
    <property type="protein sequence ID" value="NNH68860.1"/>
    <property type="molecule type" value="Genomic_DNA"/>
</dbReference>
<dbReference type="Proteomes" id="UP000586827">
    <property type="component" value="Unassembled WGS sequence"/>
</dbReference>